<sequence length="930" mass="100194">MSLPVPKFAAAERHATRTEVRVVEEVVATTSSDSNASRSCSERSAMSLRLPAFAASEGHVVNAEDARAVEEVIWISASEASEVEQEDEDILILSDTSSVTLPEVLPTRVESPEDSWSRSSGGIATVEGDVVLTELTDVPPAQLVEPLEVAREPSVGLVTAALDVEDIQVEQSLPGYAVCSSEEERSLPKPEDHLQPPNTPATPAQPERRAVGESYGFVPAVDSPPAVGSAHDSGAALPAQGSSSPSMAKSSLPVFTPLRQPSLQQAATGKDAERDAEFSEKPLSPVASLQHSPPKGGQHETELKSSAEVAAKTPEHESELDKNLLKTVVTSSYNLREKRTPTWKEEEQKTSVARPSRSRRKSGSVTPSQQLPTTPTREKRTPTWKEEEQKASVASPSRSRRKSGSVVPSQQLPTTPTRSGPRHDLNKSPETAVTPNRKTRAASEEPSTEHSRKKSRALESSPGRKREKASLVSPKRTTQSPEQKMQTPSPKAKSTAKATSATAGKPSKRLATPRPSRTSATPSSKRAGASRHVEKQASPSPTRQSSASPPKTPPRRARKSATPSPTRQKSVQGTRQQSTTRSPKQSKSAVRSPQAKTAKAPTPVKASLRTRGHTETKTPSHVEKTPEKAVRSTRASSTRQRRSATLSPQEKAARTPSPAKGSPVRSPERAKTSSPVEASAHVAEGLLRTPTRRGLRLTPDKQLALKGHVEGPTKPSGARRPPLDTIAEVDTSPTKSDTETSPTVPPTRKGRRNLLTEPDQSVPPKKLLVATRRSRRVSGNVALDTIAEIPDAEMEQEPQPTTSTSQRQRRAKRKADTALDAEGFKLSKPTELARKDSNSTPPKGEFLFSPPVTRHRQQQMSQSSGKPAEAEPVPSTSKEQAPKKTPRRKPIRYKLKPRTLEIPVPAPRPRVSATASSSKGGKKTPKKTAL</sequence>
<dbReference type="Proteomes" id="UP000821865">
    <property type="component" value="Chromosome 4"/>
</dbReference>
<reference evidence="1" key="1">
    <citation type="submission" date="2020-05" db="EMBL/GenBank/DDBJ databases">
        <title>Large-scale comparative analyses of tick genomes elucidate their genetic diversity and vector capacities.</title>
        <authorList>
            <person name="Jia N."/>
            <person name="Wang J."/>
            <person name="Shi W."/>
            <person name="Du L."/>
            <person name="Sun Y."/>
            <person name="Zhan W."/>
            <person name="Jiang J."/>
            <person name="Wang Q."/>
            <person name="Zhang B."/>
            <person name="Ji P."/>
            <person name="Sakyi L.B."/>
            <person name="Cui X."/>
            <person name="Yuan T."/>
            <person name="Jiang B."/>
            <person name="Yang W."/>
            <person name="Lam T.T.-Y."/>
            <person name="Chang Q."/>
            <person name="Ding S."/>
            <person name="Wang X."/>
            <person name="Zhu J."/>
            <person name="Ruan X."/>
            <person name="Zhao L."/>
            <person name="Wei J."/>
            <person name="Que T."/>
            <person name="Du C."/>
            <person name="Cheng J."/>
            <person name="Dai P."/>
            <person name="Han X."/>
            <person name="Huang E."/>
            <person name="Gao Y."/>
            <person name="Liu J."/>
            <person name="Shao H."/>
            <person name="Ye R."/>
            <person name="Li L."/>
            <person name="Wei W."/>
            <person name="Wang X."/>
            <person name="Wang C."/>
            <person name="Yang T."/>
            <person name="Huo Q."/>
            <person name="Li W."/>
            <person name="Guo W."/>
            <person name="Chen H."/>
            <person name="Zhou L."/>
            <person name="Ni X."/>
            <person name="Tian J."/>
            <person name="Zhou Y."/>
            <person name="Sheng Y."/>
            <person name="Liu T."/>
            <person name="Pan Y."/>
            <person name="Xia L."/>
            <person name="Li J."/>
            <person name="Zhao F."/>
            <person name="Cao W."/>
        </authorList>
    </citation>
    <scope>NUCLEOTIDE SEQUENCE</scope>
    <source>
        <strain evidence="1">Dsil-2018</strain>
    </source>
</reference>
<evidence type="ECO:0000313" key="2">
    <source>
        <dbReference type="Proteomes" id="UP000821865"/>
    </source>
</evidence>
<name>A0ACB8D0Q6_DERSI</name>
<organism evidence="1 2">
    <name type="scientific">Dermacentor silvarum</name>
    <name type="common">Tick</name>
    <dbReference type="NCBI Taxonomy" id="543639"/>
    <lineage>
        <taxon>Eukaryota</taxon>
        <taxon>Metazoa</taxon>
        <taxon>Ecdysozoa</taxon>
        <taxon>Arthropoda</taxon>
        <taxon>Chelicerata</taxon>
        <taxon>Arachnida</taxon>
        <taxon>Acari</taxon>
        <taxon>Parasitiformes</taxon>
        <taxon>Ixodida</taxon>
        <taxon>Ixodoidea</taxon>
        <taxon>Ixodidae</taxon>
        <taxon>Rhipicephalinae</taxon>
        <taxon>Dermacentor</taxon>
    </lineage>
</organism>
<protein>
    <submittedName>
        <fullName evidence="1">Uncharacterized protein</fullName>
    </submittedName>
</protein>
<proteinExistence type="predicted"/>
<dbReference type="EMBL" id="CM023473">
    <property type="protein sequence ID" value="KAH7954847.1"/>
    <property type="molecule type" value="Genomic_DNA"/>
</dbReference>
<accession>A0ACB8D0Q6</accession>
<comment type="caution">
    <text evidence="1">The sequence shown here is derived from an EMBL/GenBank/DDBJ whole genome shotgun (WGS) entry which is preliminary data.</text>
</comment>
<evidence type="ECO:0000313" key="1">
    <source>
        <dbReference type="EMBL" id="KAH7954847.1"/>
    </source>
</evidence>
<gene>
    <name evidence="1" type="ORF">HPB49_022091</name>
</gene>
<keyword evidence="2" id="KW-1185">Reference proteome</keyword>